<dbReference type="Pfam" id="PF00578">
    <property type="entry name" value="AhpC-TSA"/>
    <property type="match status" value="1"/>
</dbReference>
<evidence type="ECO:0000313" key="3">
    <source>
        <dbReference type="Proteomes" id="UP001595848"/>
    </source>
</evidence>
<name>A0ABV8NWP5_9BURK</name>
<comment type="caution">
    <text evidence="2">The sequence shown here is derived from an EMBL/GenBank/DDBJ whole genome shotgun (WGS) entry which is preliminary data.</text>
</comment>
<evidence type="ECO:0000313" key="2">
    <source>
        <dbReference type="EMBL" id="MFC4200924.1"/>
    </source>
</evidence>
<sequence>MSISIPAPEWQVLQWMNTPEPLSLAALRGRVVLVIAFQMLCPGCVSLGLPQALCARKAFVGSGLAVIGLHTVFEHHEAQGSRAALAAFLHEYRIGFPVGIDAPSAYGGLPQTMQAYNMQGTPTTLLIDRAGRLRLHHFGHIEDMELGATIGRLLEQGA</sequence>
<dbReference type="EMBL" id="JBHSBV010000002">
    <property type="protein sequence ID" value="MFC4200924.1"/>
    <property type="molecule type" value="Genomic_DNA"/>
</dbReference>
<accession>A0ABV8NWP5</accession>
<dbReference type="InterPro" id="IPR050553">
    <property type="entry name" value="Thioredoxin_ResA/DsbE_sf"/>
</dbReference>
<gene>
    <name evidence="2" type="ORF">ACFOY1_08165</name>
</gene>
<dbReference type="PANTHER" id="PTHR42852">
    <property type="entry name" value="THIOL:DISULFIDE INTERCHANGE PROTEIN DSBE"/>
    <property type="match status" value="1"/>
</dbReference>
<feature type="domain" description="Alkyl hydroperoxide reductase subunit C/ Thiol specific antioxidant" evidence="1">
    <location>
        <begin position="6"/>
        <end position="134"/>
    </location>
</feature>
<evidence type="ECO:0000259" key="1">
    <source>
        <dbReference type="Pfam" id="PF00578"/>
    </source>
</evidence>
<proteinExistence type="predicted"/>
<keyword evidence="3" id="KW-1185">Reference proteome</keyword>
<dbReference type="RefSeq" id="WP_217963860.1">
    <property type="nucleotide sequence ID" value="NZ_JAHTBN010000003.1"/>
</dbReference>
<dbReference type="PANTHER" id="PTHR42852:SF13">
    <property type="entry name" value="PROTEIN DIPZ"/>
    <property type="match status" value="1"/>
</dbReference>
<reference evidence="3" key="1">
    <citation type="journal article" date="2019" name="Int. J. Syst. Evol. Microbiol.">
        <title>The Global Catalogue of Microorganisms (GCM) 10K type strain sequencing project: providing services to taxonomists for standard genome sequencing and annotation.</title>
        <authorList>
            <consortium name="The Broad Institute Genomics Platform"/>
            <consortium name="The Broad Institute Genome Sequencing Center for Infectious Disease"/>
            <person name="Wu L."/>
            <person name="Ma J."/>
        </authorList>
    </citation>
    <scope>NUCLEOTIDE SEQUENCE [LARGE SCALE GENOMIC DNA]</scope>
    <source>
        <strain evidence="3">LMG 24813</strain>
    </source>
</reference>
<dbReference type="Proteomes" id="UP001595848">
    <property type="component" value="Unassembled WGS sequence"/>
</dbReference>
<dbReference type="InterPro" id="IPR000866">
    <property type="entry name" value="AhpC/TSA"/>
</dbReference>
<organism evidence="2 3">
    <name type="scientific">Candidimonas humi</name>
    <dbReference type="NCBI Taxonomy" id="683355"/>
    <lineage>
        <taxon>Bacteria</taxon>
        <taxon>Pseudomonadati</taxon>
        <taxon>Pseudomonadota</taxon>
        <taxon>Betaproteobacteria</taxon>
        <taxon>Burkholderiales</taxon>
        <taxon>Alcaligenaceae</taxon>
        <taxon>Candidimonas</taxon>
    </lineage>
</organism>
<protein>
    <submittedName>
        <fullName evidence="2">Redoxin domain-containing protein</fullName>
    </submittedName>
</protein>